<keyword evidence="1" id="KW-1133">Transmembrane helix</keyword>
<reference evidence="2" key="1">
    <citation type="submission" date="2018-02" db="EMBL/GenBank/DDBJ databases">
        <title>Rhizophora mucronata_Transcriptome.</title>
        <authorList>
            <person name="Meera S.P."/>
            <person name="Sreeshan A."/>
            <person name="Augustine A."/>
        </authorList>
    </citation>
    <scope>NUCLEOTIDE SEQUENCE</scope>
    <source>
        <tissue evidence="2">Leaf</tissue>
    </source>
</reference>
<evidence type="ECO:0000313" key="2">
    <source>
        <dbReference type="EMBL" id="MBX70426.1"/>
    </source>
</evidence>
<organism evidence="2">
    <name type="scientific">Rhizophora mucronata</name>
    <name type="common">Asiatic mangrove</name>
    <dbReference type="NCBI Taxonomy" id="61149"/>
    <lineage>
        <taxon>Eukaryota</taxon>
        <taxon>Viridiplantae</taxon>
        <taxon>Streptophyta</taxon>
        <taxon>Embryophyta</taxon>
        <taxon>Tracheophyta</taxon>
        <taxon>Spermatophyta</taxon>
        <taxon>Magnoliopsida</taxon>
        <taxon>eudicotyledons</taxon>
        <taxon>Gunneridae</taxon>
        <taxon>Pentapetalae</taxon>
        <taxon>rosids</taxon>
        <taxon>fabids</taxon>
        <taxon>Malpighiales</taxon>
        <taxon>Rhizophoraceae</taxon>
        <taxon>Rhizophora</taxon>
    </lineage>
</organism>
<keyword evidence="1" id="KW-0812">Transmembrane</keyword>
<dbReference type="AlphaFoldDB" id="A0A2P2QTW2"/>
<dbReference type="EMBL" id="GGEC01089942">
    <property type="protein sequence ID" value="MBX70426.1"/>
    <property type="molecule type" value="Transcribed_RNA"/>
</dbReference>
<keyword evidence="1" id="KW-0472">Membrane</keyword>
<accession>A0A2P2QTW2</accession>
<evidence type="ECO:0000256" key="1">
    <source>
        <dbReference type="SAM" id="Phobius"/>
    </source>
</evidence>
<protein>
    <submittedName>
        <fullName evidence="2">Uncharacterized protein</fullName>
    </submittedName>
</protein>
<sequence length="39" mass="4741">MCFFVYSAVAFLYFVDLECELISLLVSWIFLLFLFFENF</sequence>
<proteinExistence type="predicted"/>
<feature type="transmembrane region" description="Helical" evidence="1">
    <location>
        <begin position="12"/>
        <end position="36"/>
    </location>
</feature>
<name>A0A2P2QTW2_RHIMU</name>